<dbReference type="FunFam" id="3.40.50.1100:FF:000118">
    <property type="entry name" value="Related to CYS4-cystathionine beta-synthase"/>
    <property type="match status" value="1"/>
</dbReference>
<dbReference type="CDD" id="cd01561">
    <property type="entry name" value="CBS_like"/>
    <property type="match status" value="1"/>
</dbReference>
<dbReference type="SUPFAM" id="SSF53686">
    <property type="entry name" value="Tryptophan synthase beta subunit-like PLP-dependent enzymes"/>
    <property type="match status" value="1"/>
</dbReference>
<protein>
    <recommendedName>
        <fullName evidence="4">cysteine synthase</fullName>
        <ecNumber evidence="4">2.5.1.47</ecNumber>
    </recommendedName>
</protein>
<comment type="similarity">
    <text evidence="3">Belongs to the cysteine synthase/cystathionine beta-synthase family.</text>
</comment>
<dbReference type="Gene3D" id="3.40.50.1100">
    <property type="match status" value="2"/>
</dbReference>
<evidence type="ECO:0000256" key="4">
    <source>
        <dbReference type="ARBA" id="ARBA00012681"/>
    </source>
</evidence>
<dbReference type="Proteomes" id="UP000824200">
    <property type="component" value="Unassembled WGS sequence"/>
</dbReference>
<dbReference type="Pfam" id="PF00291">
    <property type="entry name" value="PALP"/>
    <property type="match status" value="1"/>
</dbReference>
<keyword evidence="7 10" id="KW-0663">Pyridoxal phosphate</keyword>
<gene>
    <name evidence="13" type="ORF">IAC95_01820</name>
</gene>
<name>A0A9D1E3L6_9BACT</name>
<dbReference type="GO" id="GO:0004124">
    <property type="term" value="F:cysteine synthase activity"/>
    <property type="evidence" value="ECO:0007669"/>
    <property type="project" value="UniProtKB-EC"/>
</dbReference>
<feature type="binding site" evidence="10">
    <location>
        <position position="72"/>
    </location>
    <ligand>
        <name>pyridoxal 5'-phosphate</name>
        <dbReference type="ChEBI" id="CHEBI:597326"/>
    </ligand>
</feature>
<evidence type="ECO:0000256" key="11">
    <source>
        <dbReference type="PIRSR" id="PIRSR605856-51"/>
    </source>
</evidence>
<dbReference type="EC" id="2.5.1.47" evidence="4"/>
<accession>A0A9D1E3L6</accession>
<feature type="domain" description="Tryptophan synthase beta chain-like PALP" evidence="12">
    <location>
        <begin position="10"/>
        <end position="290"/>
    </location>
</feature>
<feature type="binding site" evidence="10">
    <location>
        <position position="262"/>
    </location>
    <ligand>
        <name>pyridoxal 5'-phosphate</name>
        <dbReference type="ChEBI" id="CHEBI:597326"/>
    </ligand>
</feature>
<evidence type="ECO:0000259" key="12">
    <source>
        <dbReference type="Pfam" id="PF00291"/>
    </source>
</evidence>
<dbReference type="FunFam" id="3.40.50.1100:FF:000003">
    <property type="entry name" value="Cystathionine beta-synthase"/>
    <property type="match status" value="1"/>
</dbReference>
<evidence type="ECO:0000256" key="6">
    <source>
        <dbReference type="ARBA" id="ARBA00022679"/>
    </source>
</evidence>
<reference evidence="13" key="2">
    <citation type="journal article" date="2021" name="PeerJ">
        <title>Extensive microbial diversity within the chicken gut microbiome revealed by metagenomics and culture.</title>
        <authorList>
            <person name="Gilroy R."/>
            <person name="Ravi A."/>
            <person name="Getino M."/>
            <person name="Pursley I."/>
            <person name="Horton D.L."/>
            <person name="Alikhan N.F."/>
            <person name="Baker D."/>
            <person name="Gharbi K."/>
            <person name="Hall N."/>
            <person name="Watson M."/>
            <person name="Adriaenssens E.M."/>
            <person name="Foster-Nyarko E."/>
            <person name="Jarju S."/>
            <person name="Secka A."/>
            <person name="Antonio M."/>
            <person name="Oren A."/>
            <person name="Chaudhuri R.R."/>
            <person name="La Ragione R."/>
            <person name="Hildebrand F."/>
            <person name="Pallen M.J."/>
        </authorList>
    </citation>
    <scope>NUCLEOTIDE SEQUENCE</scope>
    <source>
        <strain evidence="13">CHK121-14286</strain>
    </source>
</reference>
<dbReference type="InterPro" id="IPR001216">
    <property type="entry name" value="P-phosphate_BS"/>
</dbReference>
<dbReference type="InterPro" id="IPR005856">
    <property type="entry name" value="Cys_synth"/>
</dbReference>
<evidence type="ECO:0000256" key="8">
    <source>
        <dbReference type="ARBA" id="ARBA00023192"/>
    </source>
</evidence>
<dbReference type="PROSITE" id="PS00901">
    <property type="entry name" value="CYS_SYNTHASE"/>
    <property type="match status" value="1"/>
</dbReference>
<proteinExistence type="inferred from homology"/>
<reference evidence="13" key="1">
    <citation type="submission" date="2020-10" db="EMBL/GenBank/DDBJ databases">
        <authorList>
            <person name="Gilroy R."/>
        </authorList>
    </citation>
    <scope>NUCLEOTIDE SEQUENCE</scope>
    <source>
        <strain evidence="13">CHK121-14286</strain>
    </source>
</reference>
<dbReference type="GO" id="GO:0006535">
    <property type="term" value="P:cysteine biosynthetic process from serine"/>
    <property type="evidence" value="ECO:0007669"/>
    <property type="project" value="InterPro"/>
</dbReference>
<evidence type="ECO:0000313" key="13">
    <source>
        <dbReference type="EMBL" id="HIR65611.1"/>
    </source>
</evidence>
<dbReference type="AlphaFoldDB" id="A0A9D1E3L6"/>
<dbReference type="PANTHER" id="PTHR10314">
    <property type="entry name" value="CYSTATHIONINE BETA-SYNTHASE"/>
    <property type="match status" value="1"/>
</dbReference>
<evidence type="ECO:0000313" key="14">
    <source>
        <dbReference type="Proteomes" id="UP000824200"/>
    </source>
</evidence>
<keyword evidence="6" id="KW-0808">Transferase</keyword>
<evidence type="ECO:0000256" key="2">
    <source>
        <dbReference type="ARBA" id="ARBA00004962"/>
    </source>
</evidence>
<dbReference type="InterPro" id="IPR036052">
    <property type="entry name" value="TrpB-like_PALP_sf"/>
</dbReference>
<feature type="modified residue" description="N6-(pyridoxal phosphate)lysine" evidence="11">
    <location>
        <position position="42"/>
    </location>
</feature>
<comment type="caution">
    <text evidence="13">The sequence shown here is derived from an EMBL/GenBank/DDBJ whole genome shotgun (WGS) entry which is preliminary data.</text>
</comment>
<comment type="catalytic activity">
    <reaction evidence="9">
        <text>O-acetyl-L-serine + hydrogen sulfide = L-cysteine + acetate</text>
        <dbReference type="Rhea" id="RHEA:14829"/>
        <dbReference type="ChEBI" id="CHEBI:29919"/>
        <dbReference type="ChEBI" id="CHEBI:30089"/>
        <dbReference type="ChEBI" id="CHEBI:35235"/>
        <dbReference type="ChEBI" id="CHEBI:58340"/>
        <dbReference type="EC" id="2.5.1.47"/>
    </reaction>
</comment>
<dbReference type="InterPro" id="IPR001926">
    <property type="entry name" value="TrpB-like_PALP"/>
</dbReference>
<keyword evidence="8" id="KW-0198">Cysteine biosynthesis</keyword>
<organism evidence="13 14">
    <name type="scientific">Candidatus Fimimonas gallinarum</name>
    <dbReference type="NCBI Taxonomy" id="2840821"/>
    <lineage>
        <taxon>Bacteria</taxon>
        <taxon>Pseudomonadati</taxon>
        <taxon>Myxococcota</taxon>
        <taxon>Myxococcia</taxon>
        <taxon>Myxococcales</taxon>
        <taxon>Cystobacterineae</taxon>
        <taxon>Myxococcaceae</taxon>
        <taxon>Myxococcaceae incertae sedis</taxon>
        <taxon>Candidatus Fimimonas</taxon>
    </lineage>
</organism>
<feature type="binding site" evidence="10">
    <location>
        <begin position="174"/>
        <end position="178"/>
    </location>
    <ligand>
        <name>pyridoxal 5'-phosphate</name>
        <dbReference type="ChEBI" id="CHEBI:597326"/>
    </ligand>
</feature>
<dbReference type="EMBL" id="DVHL01000016">
    <property type="protein sequence ID" value="HIR65611.1"/>
    <property type="molecule type" value="Genomic_DNA"/>
</dbReference>
<dbReference type="NCBIfam" id="TIGR01136">
    <property type="entry name" value="cysKM"/>
    <property type="match status" value="1"/>
</dbReference>
<sequence>MNFKEEAQKLGIGDTPLIPYEEDFDADIYIKNEAMNASGSVKDRAALAMILDAEEKGLLHKGSTIVEATSGNMGISLAYVGVRRGYRVLLTMPDTMSVERRDLLQGLGAQLVLTEGKLGMQGAIDLAENLAQKPDAVRLGQFDNKANALAHYLSTGEEIVSQLDRVDVFVSGVGTSGTLTGTARRLKETFPDCEIVAVEPASCATISRNEKGLHAIQGIGAGFVPSLYDKTLVDKVCLITDDEAMDMFYTLNKKQGYCCGISSAANIAVAVRLAKDPAYKGKNIVTLFPDGDDRYLSLLHKQR</sequence>
<evidence type="ECO:0000256" key="5">
    <source>
        <dbReference type="ARBA" id="ARBA00022605"/>
    </source>
</evidence>
<keyword evidence="5" id="KW-0028">Amino-acid biosynthesis</keyword>
<evidence type="ECO:0000256" key="9">
    <source>
        <dbReference type="ARBA" id="ARBA00047931"/>
    </source>
</evidence>
<evidence type="ECO:0000256" key="1">
    <source>
        <dbReference type="ARBA" id="ARBA00001933"/>
    </source>
</evidence>
<dbReference type="InterPro" id="IPR050214">
    <property type="entry name" value="Cys_Synth/Cystath_Beta-Synth"/>
</dbReference>
<evidence type="ECO:0000256" key="3">
    <source>
        <dbReference type="ARBA" id="ARBA00007103"/>
    </source>
</evidence>
<evidence type="ECO:0000256" key="10">
    <source>
        <dbReference type="PIRSR" id="PIRSR605856-50"/>
    </source>
</evidence>
<comment type="cofactor">
    <cofactor evidence="1 10">
        <name>pyridoxal 5'-phosphate</name>
        <dbReference type="ChEBI" id="CHEBI:597326"/>
    </cofactor>
</comment>
<comment type="pathway">
    <text evidence="2">Amino-acid biosynthesis; L-cysteine biosynthesis; L-cysteine from L-serine: step 2/2.</text>
</comment>
<evidence type="ECO:0000256" key="7">
    <source>
        <dbReference type="ARBA" id="ARBA00022898"/>
    </source>
</evidence>